<dbReference type="GO" id="GO:0005886">
    <property type="term" value="C:plasma membrane"/>
    <property type="evidence" value="ECO:0007669"/>
    <property type="project" value="TreeGrafter"/>
</dbReference>
<dbReference type="PANTHER" id="PTHR31465:SF7">
    <property type="entry name" value="SPHINGOID LONG-CHAIN BASE TRANSPORTER RSB1"/>
    <property type="match status" value="1"/>
</dbReference>
<dbReference type="OrthoDB" id="1844152at2759"/>
<accession>A0A8H7J5H3</accession>
<name>A0A8H7J5H3_9PLEO</name>
<dbReference type="InterPro" id="IPR007568">
    <property type="entry name" value="RTA1"/>
</dbReference>
<comment type="caution">
    <text evidence="6">The sequence shown here is derived from an EMBL/GenBank/DDBJ whole genome shotgun (WGS) entry which is preliminary data.</text>
</comment>
<feature type="transmembrane region" description="Helical" evidence="5">
    <location>
        <begin position="283"/>
        <end position="302"/>
    </location>
</feature>
<evidence type="ECO:0000256" key="4">
    <source>
        <dbReference type="ARBA" id="ARBA00023136"/>
    </source>
</evidence>
<comment type="subcellular location">
    <subcellularLocation>
        <location evidence="1">Membrane</location>
        <topology evidence="1">Multi-pass membrane protein</topology>
    </subcellularLocation>
</comment>
<organism evidence="6 7">
    <name type="scientific">Ascochyta lentis</name>
    <dbReference type="NCBI Taxonomy" id="205686"/>
    <lineage>
        <taxon>Eukaryota</taxon>
        <taxon>Fungi</taxon>
        <taxon>Dikarya</taxon>
        <taxon>Ascomycota</taxon>
        <taxon>Pezizomycotina</taxon>
        <taxon>Dothideomycetes</taxon>
        <taxon>Pleosporomycetidae</taxon>
        <taxon>Pleosporales</taxon>
        <taxon>Pleosporineae</taxon>
        <taxon>Didymellaceae</taxon>
        <taxon>Ascochyta</taxon>
    </lineage>
</organism>
<dbReference type="GO" id="GO:0000324">
    <property type="term" value="C:fungal-type vacuole"/>
    <property type="evidence" value="ECO:0007669"/>
    <property type="project" value="TreeGrafter"/>
</dbReference>
<proteinExistence type="predicted"/>
<feature type="transmembrane region" description="Helical" evidence="5">
    <location>
        <begin position="247"/>
        <end position="267"/>
    </location>
</feature>
<feature type="transmembrane region" description="Helical" evidence="5">
    <location>
        <begin position="157"/>
        <end position="178"/>
    </location>
</feature>
<evidence type="ECO:0000256" key="2">
    <source>
        <dbReference type="ARBA" id="ARBA00022692"/>
    </source>
</evidence>
<evidence type="ECO:0000256" key="3">
    <source>
        <dbReference type="ARBA" id="ARBA00022989"/>
    </source>
</evidence>
<dbReference type="AlphaFoldDB" id="A0A8H7J5H3"/>
<sequence>MMASFAYKTLAEASLLVARASDSDRSAIQDYRNQCTYDTCPLSASYWGYRPSLGANLAFLILFGISTLGYIGQGFLNKAWLGFTIAMVCGCALEVIGYVGRVLAYNDGFTENPFLIQIICLTIAPAFLAAGIYLCLSRIVSTFGAENSRIKPLSYPRIFIPCDIASLVLQALGGGIASAKTHQNEDPTVGNNIMIAGLAFQVLTLLIFIVLALDFATRTIGRIRKLGQDALDPRHAKLRNSWQFKGFLIALSFATLCVFTRCVYRVAELSEGWSGHLIKTQRYFIGLEGAVIVAAVLALNIFHPGLCFREALDARTEPKKKSNKTWYGRKRNVAAEQSSEEGIRIEK</sequence>
<dbReference type="Pfam" id="PF04479">
    <property type="entry name" value="RTA1"/>
    <property type="match status" value="1"/>
</dbReference>
<keyword evidence="2 5" id="KW-0812">Transmembrane</keyword>
<evidence type="ECO:0000256" key="1">
    <source>
        <dbReference type="ARBA" id="ARBA00004141"/>
    </source>
</evidence>
<evidence type="ECO:0000313" key="7">
    <source>
        <dbReference type="Proteomes" id="UP000651452"/>
    </source>
</evidence>
<protein>
    <recommendedName>
        <fullName evidence="8">Sphingoid long-chain base transporter RSB1</fullName>
    </recommendedName>
</protein>
<evidence type="ECO:0000256" key="5">
    <source>
        <dbReference type="SAM" id="Phobius"/>
    </source>
</evidence>
<reference evidence="6" key="1">
    <citation type="submission" date="2018-12" db="EMBL/GenBank/DDBJ databases">
        <authorList>
            <person name="Syme R.A."/>
            <person name="Farfan-Caceres L."/>
            <person name="Lichtenzveig J."/>
        </authorList>
    </citation>
    <scope>NUCLEOTIDE SEQUENCE</scope>
    <source>
        <strain evidence="6">Al4</strain>
    </source>
</reference>
<feature type="transmembrane region" description="Helical" evidence="5">
    <location>
        <begin position="114"/>
        <end position="136"/>
    </location>
</feature>
<evidence type="ECO:0008006" key="8">
    <source>
        <dbReference type="Google" id="ProtNLM"/>
    </source>
</evidence>
<gene>
    <name evidence="6" type="ORF">EKO04_005608</name>
</gene>
<dbReference type="Proteomes" id="UP000651452">
    <property type="component" value="Unassembled WGS sequence"/>
</dbReference>
<keyword evidence="4 5" id="KW-0472">Membrane</keyword>
<keyword evidence="3 5" id="KW-1133">Transmembrane helix</keyword>
<feature type="transmembrane region" description="Helical" evidence="5">
    <location>
        <begin position="79"/>
        <end position="99"/>
    </location>
</feature>
<feature type="transmembrane region" description="Helical" evidence="5">
    <location>
        <begin position="53"/>
        <end position="72"/>
    </location>
</feature>
<feature type="transmembrane region" description="Helical" evidence="5">
    <location>
        <begin position="193"/>
        <end position="216"/>
    </location>
</feature>
<reference evidence="6" key="2">
    <citation type="submission" date="2020-09" db="EMBL/GenBank/DDBJ databases">
        <title>Reference genome assembly for Australian Ascochyta lentis isolate Al4.</title>
        <authorList>
            <person name="Lee R.C."/>
            <person name="Farfan-Caceres L.M."/>
            <person name="Debler J.W."/>
            <person name="Williams A.H."/>
            <person name="Henares B.M."/>
        </authorList>
    </citation>
    <scope>NUCLEOTIDE SEQUENCE</scope>
    <source>
        <strain evidence="6">Al4</strain>
    </source>
</reference>
<keyword evidence="7" id="KW-1185">Reference proteome</keyword>
<evidence type="ECO:0000313" key="6">
    <source>
        <dbReference type="EMBL" id="KAF9696612.1"/>
    </source>
</evidence>
<dbReference type="PANTHER" id="PTHR31465">
    <property type="entry name" value="PROTEIN RTA1-RELATED"/>
    <property type="match status" value="1"/>
</dbReference>
<dbReference type="EMBL" id="RZGK01000009">
    <property type="protein sequence ID" value="KAF9696612.1"/>
    <property type="molecule type" value="Genomic_DNA"/>
</dbReference>